<comment type="caution">
    <text evidence="1">The sequence shown here is derived from an EMBL/GenBank/DDBJ whole genome shotgun (WGS) entry which is preliminary data.</text>
</comment>
<protein>
    <submittedName>
        <fullName evidence="1">Uncharacterized protein</fullName>
    </submittedName>
</protein>
<gene>
    <name evidence="1" type="ORF">L1987_59635</name>
</gene>
<proteinExistence type="predicted"/>
<dbReference type="Proteomes" id="UP001056120">
    <property type="component" value="Linkage Group LG20"/>
</dbReference>
<evidence type="ECO:0000313" key="2">
    <source>
        <dbReference type="Proteomes" id="UP001056120"/>
    </source>
</evidence>
<organism evidence="1 2">
    <name type="scientific">Smallanthus sonchifolius</name>
    <dbReference type="NCBI Taxonomy" id="185202"/>
    <lineage>
        <taxon>Eukaryota</taxon>
        <taxon>Viridiplantae</taxon>
        <taxon>Streptophyta</taxon>
        <taxon>Embryophyta</taxon>
        <taxon>Tracheophyta</taxon>
        <taxon>Spermatophyta</taxon>
        <taxon>Magnoliopsida</taxon>
        <taxon>eudicotyledons</taxon>
        <taxon>Gunneridae</taxon>
        <taxon>Pentapetalae</taxon>
        <taxon>asterids</taxon>
        <taxon>campanulids</taxon>
        <taxon>Asterales</taxon>
        <taxon>Asteraceae</taxon>
        <taxon>Asteroideae</taxon>
        <taxon>Heliantheae alliance</taxon>
        <taxon>Millerieae</taxon>
        <taxon>Smallanthus</taxon>
    </lineage>
</organism>
<dbReference type="EMBL" id="CM042037">
    <property type="protein sequence ID" value="KAI3741956.1"/>
    <property type="molecule type" value="Genomic_DNA"/>
</dbReference>
<sequence>MNGRPRQRSSGGNRSRANTSPMNQPRNQNRNSNPNRNANQNPININENPLFGNANRNGRSPSPHGIQNQNQNDVDHFSAHSHHTENEEYDDENDGFYDNDDDEFQHNNDGEWNEGNGNEGDEYYDGDEYDGYEDDGYVNNTQHPRQQRPPRPNQRAHANGANSHFQPAISENHSPIVPPRRGRAFDIRPQYLNALPHFMGDKAKKWFLTLPANSIRTWAEMQQAFLDEYYSVAKTSDARRDIRMSKSSKPQASDDRRSRSVPPKGTTRDANDDRLASLERELAKLKKSGGADVASAKYDVCGACGGLGHKSIECQSGGNGYEEVNQVSGDRNYNDMNSNTYHPGLRNHPNFKYGNASNQMNPNFQGASKNNSSYQNRQQGGNNQGGGGYQRNSYNQGGNQGYNNNRSNYQQRNYNNQEQQGGNSGGDDPVNSKLDDIMNMMKESDKKNEMRDKSVAALERQVGQLAEEVAQIKKDKGKFLSDTTLNPSH</sequence>
<keyword evidence="2" id="KW-1185">Reference proteome</keyword>
<reference evidence="1 2" key="2">
    <citation type="journal article" date="2022" name="Mol. Ecol. Resour.">
        <title>The genomes of chicory, endive, great burdock and yacon provide insights into Asteraceae paleo-polyploidization history and plant inulin production.</title>
        <authorList>
            <person name="Fan W."/>
            <person name="Wang S."/>
            <person name="Wang H."/>
            <person name="Wang A."/>
            <person name="Jiang F."/>
            <person name="Liu H."/>
            <person name="Zhao H."/>
            <person name="Xu D."/>
            <person name="Zhang Y."/>
        </authorList>
    </citation>
    <scope>NUCLEOTIDE SEQUENCE [LARGE SCALE GENOMIC DNA]</scope>
    <source>
        <strain evidence="2">cv. Yunnan</strain>
        <tissue evidence="1">Leaves</tissue>
    </source>
</reference>
<name>A0ACB9D6I0_9ASTR</name>
<accession>A0ACB9D6I0</accession>
<reference evidence="2" key="1">
    <citation type="journal article" date="2022" name="Mol. Ecol. Resour.">
        <title>The genomes of chicory, endive, great burdock and yacon provide insights into Asteraceae palaeo-polyploidization history and plant inulin production.</title>
        <authorList>
            <person name="Fan W."/>
            <person name="Wang S."/>
            <person name="Wang H."/>
            <person name="Wang A."/>
            <person name="Jiang F."/>
            <person name="Liu H."/>
            <person name="Zhao H."/>
            <person name="Xu D."/>
            <person name="Zhang Y."/>
        </authorList>
    </citation>
    <scope>NUCLEOTIDE SEQUENCE [LARGE SCALE GENOMIC DNA]</scope>
    <source>
        <strain evidence="2">cv. Yunnan</strain>
    </source>
</reference>
<evidence type="ECO:0000313" key="1">
    <source>
        <dbReference type="EMBL" id="KAI3741956.1"/>
    </source>
</evidence>